<comment type="caution">
    <text evidence="2">The sequence shown here is derived from an EMBL/GenBank/DDBJ whole genome shotgun (WGS) entry which is preliminary data.</text>
</comment>
<proteinExistence type="predicted"/>
<organism evidence="2 3">
    <name type="scientific">Symbiodinium microadriaticum</name>
    <name type="common">Dinoflagellate</name>
    <name type="synonym">Zooxanthella microadriatica</name>
    <dbReference type="NCBI Taxonomy" id="2951"/>
    <lineage>
        <taxon>Eukaryota</taxon>
        <taxon>Sar</taxon>
        <taxon>Alveolata</taxon>
        <taxon>Dinophyceae</taxon>
        <taxon>Suessiales</taxon>
        <taxon>Symbiodiniaceae</taxon>
        <taxon>Symbiodinium</taxon>
    </lineage>
</organism>
<dbReference type="AlphaFoldDB" id="A0A1Q9BRB6"/>
<feature type="region of interest" description="Disordered" evidence="1">
    <location>
        <begin position="1"/>
        <end position="32"/>
    </location>
</feature>
<name>A0A1Q9BRB6_SYMMI</name>
<evidence type="ECO:0000256" key="1">
    <source>
        <dbReference type="SAM" id="MobiDB-lite"/>
    </source>
</evidence>
<accession>A0A1Q9BRB6</accession>
<protein>
    <submittedName>
        <fullName evidence="2">Uncharacterized protein</fullName>
    </submittedName>
</protein>
<evidence type="ECO:0000313" key="3">
    <source>
        <dbReference type="Proteomes" id="UP000186817"/>
    </source>
</evidence>
<evidence type="ECO:0000313" key="2">
    <source>
        <dbReference type="EMBL" id="OLP73100.1"/>
    </source>
</evidence>
<dbReference type="EMBL" id="LSRX01006380">
    <property type="protein sequence ID" value="OLP73100.1"/>
    <property type="molecule type" value="Genomic_DNA"/>
</dbReference>
<sequence>MEVGEEGETEEHAAQVAEAEAEARESPLHLGC</sequence>
<feature type="compositionally biased region" description="Basic and acidic residues" evidence="1">
    <location>
        <begin position="21"/>
        <end position="32"/>
    </location>
</feature>
<keyword evidence="3" id="KW-1185">Reference proteome</keyword>
<feature type="non-terminal residue" evidence="2">
    <location>
        <position position="32"/>
    </location>
</feature>
<reference evidence="2 3" key="1">
    <citation type="submission" date="2016-02" db="EMBL/GenBank/DDBJ databases">
        <title>Genome analysis of coral dinoflagellate symbionts highlights evolutionary adaptations to a symbiotic lifestyle.</title>
        <authorList>
            <person name="Aranda M."/>
            <person name="Li Y."/>
            <person name="Liew Y.J."/>
            <person name="Baumgarten S."/>
            <person name="Simakov O."/>
            <person name="Wilson M."/>
            <person name="Piel J."/>
            <person name="Ashoor H."/>
            <person name="Bougouffa S."/>
            <person name="Bajic V.B."/>
            <person name="Ryu T."/>
            <person name="Ravasi T."/>
            <person name="Bayer T."/>
            <person name="Micklem G."/>
            <person name="Kim H."/>
            <person name="Bhak J."/>
            <person name="Lajeunesse T.C."/>
            <person name="Voolstra C.R."/>
        </authorList>
    </citation>
    <scope>NUCLEOTIDE SEQUENCE [LARGE SCALE GENOMIC DNA]</scope>
    <source>
        <strain evidence="2 3">CCMP2467</strain>
    </source>
</reference>
<dbReference type="Proteomes" id="UP000186817">
    <property type="component" value="Unassembled WGS sequence"/>
</dbReference>
<gene>
    <name evidence="2" type="ORF">AK812_SmicGene47802</name>
</gene>